<sequence>MNTYSTQATSVRIYDGDGDALFLETGLADKLVLAPEGRPIGSADKQPRLRLMWGQYLLDDLLAGRYSSLVCAANAEDNTEGILGQLATMLPGSQWTPESVTAHARQFAQRDDVTVLKYDMGLVEVLALLRPSHREVMTMEDLSHGFELVSQLLRHHTQWRPTATVSFLEGRANRLEDAEGNEPSFESILQVMHEAGYDGDVYPSPAMFEAAPTAVFSRYPFPDSLEAMRSGGF</sequence>
<dbReference type="Proteomes" id="UP000541810">
    <property type="component" value="Unassembled WGS sequence"/>
</dbReference>
<gene>
    <name evidence="1" type="ORF">HNQ40_000010</name>
</gene>
<organism evidence="1 2">
    <name type="scientific">Algisphaera agarilytica</name>
    <dbReference type="NCBI Taxonomy" id="1385975"/>
    <lineage>
        <taxon>Bacteria</taxon>
        <taxon>Pseudomonadati</taxon>
        <taxon>Planctomycetota</taxon>
        <taxon>Phycisphaerae</taxon>
        <taxon>Phycisphaerales</taxon>
        <taxon>Phycisphaeraceae</taxon>
        <taxon>Algisphaera</taxon>
    </lineage>
</organism>
<keyword evidence="2" id="KW-1185">Reference proteome</keyword>
<dbReference type="AlphaFoldDB" id="A0A7X0LIY0"/>
<evidence type="ECO:0000313" key="2">
    <source>
        <dbReference type="Proteomes" id="UP000541810"/>
    </source>
</evidence>
<proteinExistence type="predicted"/>
<dbReference type="EMBL" id="JACHGY010000001">
    <property type="protein sequence ID" value="MBB6428204.1"/>
    <property type="molecule type" value="Genomic_DNA"/>
</dbReference>
<comment type="caution">
    <text evidence="1">The sequence shown here is derived from an EMBL/GenBank/DDBJ whole genome shotgun (WGS) entry which is preliminary data.</text>
</comment>
<evidence type="ECO:0000313" key="1">
    <source>
        <dbReference type="EMBL" id="MBB6428204.1"/>
    </source>
</evidence>
<protein>
    <submittedName>
        <fullName evidence="1">Uncharacterized protein</fullName>
    </submittedName>
</protein>
<accession>A0A7X0LIY0</accession>
<name>A0A7X0LIY0_9BACT</name>
<reference evidence="1 2" key="1">
    <citation type="submission" date="2020-08" db="EMBL/GenBank/DDBJ databases">
        <title>Genomic Encyclopedia of Type Strains, Phase IV (KMG-IV): sequencing the most valuable type-strain genomes for metagenomic binning, comparative biology and taxonomic classification.</title>
        <authorList>
            <person name="Goeker M."/>
        </authorList>
    </citation>
    <scope>NUCLEOTIDE SEQUENCE [LARGE SCALE GENOMIC DNA]</scope>
    <source>
        <strain evidence="1 2">DSM 103725</strain>
    </source>
</reference>
<dbReference type="RefSeq" id="WP_184675142.1">
    <property type="nucleotide sequence ID" value="NZ_JACHGY010000001.1"/>
</dbReference>